<organism evidence="6 7">
    <name type="scientific">Paramarasmius palmivorus</name>
    <dbReference type="NCBI Taxonomy" id="297713"/>
    <lineage>
        <taxon>Eukaryota</taxon>
        <taxon>Fungi</taxon>
        <taxon>Dikarya</taxon>
        <taxon>Basidiomycota</taxon>
        <taxon>Agaricomycotina</taxon>
        <taxon>Agaricomycetes</taxon>
        <taxon>Agaricomycetidae</taxon>
        <taxon>Agaricales</taxon>
        <taxon>Marasmiineae</taxon>
        <taxon>Marasmiaceae</taxon>
        <taxon>Paramarasmius</taxon>
    </lineage>
</organism>
<dbReference type="EMBL" id="JAYKXP010000015">
    <property type="protein sequence ID" value="KAK7049907.1"/>
    <property type="molecule type" value="Genomic_DNA"/>
</dbReference>
<proteinExistence type="inferred from homology"/>
<evidence type="ECO:0000256" key="4">
    <source>
        <dbReference type="ARBA" id="ARBA00023002"/>
    </source>
</evidence>
<reference evidence="6 7" key="1">
    <citation type="submission" date="2024-01" db="EMBL/GenBank/DDBJ databases">
        <title>A draft genome for a cacao thread blight-causing isolate of Paramarasmius palmivorus.</title>
        <authorList>
            <person name="Baruah I.K."/>
            <person name="Bukari Y."/>
            <person name="Amoako-Attah I."/>
            <person name="Meinhardt L.W."/>
            <person name="Bailey B.A."/>
            <person name="Cohen S.P."/>
        </authorList>
    </citation>
    <scope>NUCLEOTIDE SEQUENCE [LARGE SCALE GENOMIC DNA]</scope>
    <source>
        <strain evidence="6 7">GH-12</strain>
    </source>
</reference>
<gene>
    <name evidence="6" type="ORF">VNI00_005337</name>
</gene>
<sequence length="575" mass="65182">MLNLKAAIVFSLLSTGLCQQKPFHTPQFHPESSYEFKWPIKKVAVIGAGVSGMLTYRELKRSGFEVTLFERDTLPGGVWHYTDQEPLNAPVPNAPPTSSDYVPDLPPDDVELPYEVEVKGLSDEQMEEMRKAHRLPKPVWKSLKSNAPAPDQQIRDWRWPDDTPWELPQEALGAYLRSFASFLQINTNDETPNIFYNTRVELIEPYRLSNSTQRGWTLTLRELIQTSDRGCRIKWWKENFDAVVVGTGRYNAPSMPPIPGLSEWVERFPDAISHSRQYRIPDEEKFKNKTVLIVGAAASGAEIGAELSPIVKELIVSTRPDNATAPHYPLSFYTPRLPANTTMIGEIARFHSLPDAANGLKEGEIELTNGTIISGVDEFIFCTGFRFTFPFLPQYMSREPKNPKEVLVTDGTHIRNLHLDLFFISQPTIGFVGINAGTQTFTFTTYLAAALSSVWSGYAKLPSQSEMERLHAERVEVQGGYSKHFLFLGKQAAYDLMSYFIAWVNAAAIKDPRRKLRQIDTTDPFVDEALAVWGKARFGSSEFNSVDGKGALWNDGTEREQEMERIWNAMRYDHW</sequence>
<dbReference type="AlphaFoldDB" id="A0AAW0DER0"/>
<name>A0AAW0DER0_9AGAR</name>
<dbReference type="GO" id="GO:0004499">
    <property type="term" value="F:N,N-dimethylaniline monooxygenase activity"/>
    <property type="evidence" value="ECO:0007669"/>
    <property type="project" value="InterPro"/>
</dbReference>
<dbReference type="PRINTS" id="PR00419">
    <property type="entry name" value="ADXRDTASE"/>
</dbReference>
<evidence type="ECO:0000256" key="3">
    <source>
        <dbReference type="ARBA" id="ARBA00022827"/>
    </source>
</evidence>
<protein>
    <recommendedName>
        <fullName evidence="8">Flavin-containing monooxygenase</fullName>
    </recommendedName>
</protein>
<evidence type="ECO:0000313" key="7">
    <source>
        <dbReference type="Proteomes" id="UP001383192"/>
    </source>
</evidence>
<dbReference type="Pfam" id="PF00743">
    <property type="entry name" value="FMO-like"/>
    <property type="match status" value="1"/>
</dbReference>
<keyword evidence="3" id="KW-0274">FAD</keyword>
<dbReference type="SUPFAM" id="SSF51905">
    <property type="entry name" value="FAD/NAD(P)-binding domain"/>
    <property type="match status" value="2"/>
</dbReference>
<comment type="similarity">
    <text evidence="1">Belongs to the FMO family.</text>
</comment>
<feature type="chain" id="PRO_5043967861" description="Flavin-containing monooxygenase" evidence="5">
    <location>
        <begin position="19"/>
        <end position="575"/>
    </location>
</feature>
<dbReference type="GO" id="GO:0050660">
    <property type="term" value="F:flavin adenine dinucleotide binding"/>
    <property type="evidence" value="ECO:0007669"/>
    <property type="project" value="InterPro"/>
</dbReference>
<dbReference type="InterPro" id="IPR050346">
    <property type="entry name" value="FMO-like"/>
</dbReference>
<evidence type="ECO:0000256" key="5">
    <source>
        <dbReference type="SAM" id="SignalP"/>
    </source>
</evidence>
<keyword evidence="2" id="KW-0285">Flavoprotein</keyword>
<dbReference type="GO" id="GO:0050661">
    <property type="term" value="F:NADP binding"/>
    <property type="evidence" value="ECO:0007669"/>
    <property type="project" value="InterPro"/>
</dbReference>
<dbReference type="PANTHER" id="PTHR23023">
    <property type="entry name" value="DIMETHYLANILINE MONOOXYGENASE"/>
    <property type="match status" value="1"/>
</dbReference>
<accession>A0AAW0DER0</accession>
<dbReference type="Gene3D" id="3.50.50.60">
    <property type="entry name" value="FAD/NAD(P)-binding domain"/>
    <property type="match status" value="2"/>
</dbReference>
<evidence type="ECO:0000256" key="2">
    <source>
        <dbReference type="ARBA" id="ARBA00022630"/>
    </source>
</evidence>
<dbReference type="InterPro" id="IPR020946">
    <property type="entry name" value="Flavin_mOase-like"/>
</dbReference>
<dbReference type="Pfam" id="PF13450">
    <property type="entry name" value="NAD_binding_8"/>
    <property type="match status" value="1"/>
</dbReference>
<keyword evidence="7" id="KW-1185">Reference proteome</keyword>
<evidence type="ECO:0008006" key="8">
    <source>
        <dbReference type="Google" id="ProtNLM"/>
    </source>
</evidence>
<keyword evidence="5" id="KW-0732">Signal</keyword>
<comment type="caution">
    <text evidence="6">The sequence shown here is derived from an EMBL/GenBank/DDBJ whole genome shotgun (WGS) entry which is preliminary data.</text>
</comment>
<feature type="signal peptide" evidence="5">
    <location>
        <begin position="1"/>
        <end position="18"/>
    </location>
</feature>
<evidence type="ECO:0000256" key="1">
    <source>
        <dbReference type="ARBA" id="ARBA00009183"/>
    </source>
</evidence>
<dbReference type="Proteomes" id="UP001383192">
    <property type="component" value="Unassembled WGS sequence"/>
</dbReference>
<keyword evidence="4" id="KW-0560">Oxidoreductase</keyword>
<evidence type="ECO:0000313" key="6">
    <source>
        <dbReference type="EMBL" id="KAK7049907.1"/>
    </source>
</evidence>
<dbReference type="InterPro" id="IPR036188">
    <property type="entry name" value="FAD/NAD-bd_sf"/>
</dbReference>